<organism evidence="2 3">
    <name type="scientific">Amycolatopsis thermophila</name>
    <dbReference type="NCBI Taxonomy" id="206084"/>
    <lineage>
        <taxon>Bacteria</taxon>
        <taxon>Bacillati</taxon>
        <taxon>Actinomycetota</taxon>
        <taxon>Actinomycetes</taxon>
        <taxon>Pseudonocardiales</taxon>
        <taxon>Pseudonocardiaceae</taxon>
        <taxon>Amycolatopsis</taxon>
    </lineage>
</organism>
<evidence type="ECO:0008006" key="4">
    <source>
        <dbReference type="Google" id="ProtNLM"/>
    </source>
</evidence>
<dbReference type="EMBL" id="JAUSUT010000001">
    <property type="protein sequence ID" value="MDQ0376142.1"/>
    <property type="molecule type" value="Genomic_DNA"/>
</dbReference>
<evidence type="ECO:0000256" key="1">
    <source>
        <dbReference type="SAM" id="MobiDB-lite"/>
    </source>
</evidence>
<reference evidence="2 3" key="1">
    <citation type="submission" date="2023-07" db="EMBL/GenBank/DDBJ databases">
        <title>Sequencing the genomes of 1000 actinobacteria strains.</title>
        <authorList>
            <person name="Klenk H.-P."/>
        </authorList>
    </citation>
    <scope>NUCLEOTIDE SEQUENCE [LARGE SCALE GENOMIC DNA]</scope>
    <source>
        <strain evidence="2 3">DSM 45805</strain>
    </source>
</reference>
<keyword evidence="3" id="KW-1185">Reference proteome</keyword>
<feature type="compositionally biased region" description="Basic and acidic residues" evidence="1">
    <location>
        <begin position="47"/>
        <end position="68"/>
    </location>
</feature>
<accession>A0ABU0ELP5</accession>
<protein>
    <recommendedName>
        <fullName evidence="4">Excreted virulence factor EspC, type VII ESX diderm</fullName>
    </recommendedName>
</protein>
<proteinExistence type="predicted"/>
<sequence length="132" mass="14013">MSFLEISTSVEEIRSMGEQIARLGTDLQNLASGAAGQHGEAVGGDTELSKFGDDDLGKQFKPTYRDLDDGGAAPSQNGGKFSPTKAGQLFQSMNALGEELSKLGDSVRKAIDEQMGAELDNIALLNKTDRYA</sequence>
<evidence type="ECO:0000313" key="3">
    <source>
        <dbReference type="Proteomes" id="UP001229651"/>
    </source>
</evidence>
<comment type="caution">
    <text evidence="2">The sequence shown here is derived from an EMBL/GenBank/DDBJ whole genome shotgun (WGS) entry which is preliminary data.</text>
</comment>
<dbReference type="Proteomes" id="UP001229651">
    <property type="component" value="Unassembled WGS sequence"/>
</dbReference>
<evidence type="ECO:0000313" key="2">
    <source>
        <dbReference type="EMBL" id="MDQ0376142.1"/>
    </source>
</evidence>
<feature type="region of interest" description="Disordered" evidence="1">
    <location>
        <begin position="34"/>
        <end position="86"/>
    </location>
</feature>
<name>A0ABU0ELP5_9PSEU</name>
<dbReference type="RefSeq" id="WP_306987849.1">
    <property type="nucleotide sequence ID" value="NZ_JAUSUT010000001.1"/>
</dbReference>
<gene>
    <name evidence="2" type="ORF">FB470_000136</name>
</gene>